<reference evidence="2 3" key="1">
    <citation type="submission" date="2015-09" db="EMBL/GenBank/DDBJ databases">
        <title>A metagenomics-based metabolic model of nitrate-dependent anaerobic oxidation of methane by Methanoperedens-like archaea.</title>
        <authorList>
            <person name="Arshad A."/>
            <person name="Speth D.R."/>
            <person name="De Graaf R.M."/>
            <person name="Op Den Camp H.J."/>
            <person name="Jetten M.S."/>
            <person name="Welte C.U."/>
        </authorList>
    </citation>
    <scope>NUCLEOTIDE SEQUENCE [LARGE SCALE GENOMIC DNA]</scope>
</reference>
<dbReference type="AlphaFoldDB" id="A0A0P8C325"/>
<dbReference type="Gene3D" id="3.40.50.1010">
    <property type="entry name" value="5'-nuclease"/>
    <property type="match status" value="1"/>
</dbReference>
<evidence type="ECO:0000313" key="2">
    <source>
        <dbReference type="EMBL" id="KPQ40927.1"/>
    </source>
</evidence>
<gene>
    <name evidence="2" type="ORF">MPEBLZ_04533</name>
</gene>
<organism evidence="2 3">
    <name type="scientific">Candidatus Methanoperedens nitratireducens</name>
    <dbReference type="NCBI Taxonomy" id="1392998"/>
    <lineage>
        <taxon>Archaea</taxon>
        <taxon>Methanobacteriati</taxon>
        <taxon>Methanobacteriota</taxon>
        <taxon>Stenosarchaea group</taxon>
        <taxon>Methanomicrobia</taxon>
        <taxon>Methanosarcinales</taxon>
        <taxon>ANME-2 cluster</taxon>
        <taxon>Candidatus Methanoperedentaceae</taxon>
        <taxon>Candidatus Methanoperedens</taxon>
    </lineage>
</organism>
<evidence type="ECO:0000259" key="1">
    <source>
        <dbReference type="Pfam" id="PF01850"/>
    </source>
</evidence>
<dbReference type="EMBL" id="LKCM01000490">
    <property type="protein sequence ID" value="KPQ40927.1"/>
    <property type="molecule type" value="Genomic_DNA"/>
</dbReference>
<accession>A0A0P8C325</accession>
<comment type="caution">
    <text evidence="2">The sequence shown here is derived from an EMBL/GenBank/DDBJ whole genome shotgun (WGS) entry which is preliminary data.</text>
</comment>
<name>A0A0P8C325_9EURY</name>
<dbReference type="InterPro" id="IPR029060">
    <property type="entry name" value="PIN-like_dom_sf"/>
</dbReference>
<feature type="domain" description="PIN" evidence="1">
    <location>
        <begin position="4"/>
        <end position="119"/>
    </location>
</feature>
<protein>
    <submittedName>
        <fullName evidence="2">PIN domain protein</fullName>
    </submittedName>
</protein>
<dbReference type="SUPFAM" id="SSF88723">
    <property type="entry name" value="PIN domain-like"/>
    <property type="match status" value="1"/>
</dbReference>
<sequence>MNTVLVDTMYIEAMLCKNEPPYTDFADAIDDGKIIGIASTVSLTELIKNLGMKDSNRMKTTVRQLKSSEIVLVNVTQEIAARAGELRLRYDIPTIDSLIAATGIVENVRHILTDDDHFNPLVNLLKPIDMKQALKLAKR</sequence>
<evidence type="ECO:0000313" key="3">
    <source>
        <dbReference type="Proteomes" id="UP000050360"/>
    </source>
</evidence>
<proteinExistence type="predicted"/>
<dbReference type="Pfam" id="PF01850">
    <property type="entry name" value="PIN"/>
    <property type="match status" value="1"/>
</dbReference>
<dbReference type="InterPro" id="IPR002716">
    <property type="entry name" value="PIN_dom"/>
</dbReference>
<dbReference type="Proteomes" id="UP000050360">
    <property type="component" value="Unassembled WGS sequence"/>
</dbReference>